<reference evidence="1" key="2">
    <citation type="journal article" date="2023" name="Plants (Basel)">
        <title>Annotation of the Turnera subulata (Passifloraceae) Draft Genome Reveals the S-Locus Evolved after the Divergence of Turneroideae from Passifloroideae in a Stepwise Manner.</title>
        <authorList>
            <person name="Henning P.M."/>
            <person name="Roalson E.H."/>
            <person name="Mir W."/>
            <person name="McCubbin A.G."/>
            <person name="Shore J.S."/>
        </authorList>
    </citation>
    <scope>NUCLEOTIDE SEQUENCE</scope>
    <source>
        <strain evidence="1">F60SS</strain>
    </source>
</reference>
<sequence length="95" mass="10516">MSPFMKFYLLHTTPRPSMPLAQLNPGSSKAAMESSAEVALLPVNRVTAQSAAKRPEVLNSLSPPITDIFAPTLTRLTYPGLYVWPSTPFTWLLRE</sequence>
<comment type="caution">
    <text evidence="1">The sequence shown here is derived from an EMBL/GenBank/DDBJ whole genome shotgun (WGS) entry which is preliminary data.</text>
</comment>
<reference evidence="1" key="1">
    <citation type="submission" date="2022-02" db="EMBL/GenBank/DDBJ databases">
        <authorList>
            <person name="Henning P.M."/>
            <person name="McCubbin A.G."/>
            <person name="Shore J.S."/>
        </authorList>
    </citation>
    <scope>NUCLEOTIDE SEQUENCE</scope>
    <source>
        <strain evidence="1">F60SS</strain>
        <tissue evidence="1">Leaves</tissue>
    </source>
</reference>
<dbReference type="AlphaFoldDB" id="A0A9Q0J629"/>
<organism evidence="1 2">
    <name type="scientific">Turnera subulata</name>
    <dbReference type="NCBI Taxonomy" id="218843"/>
    <lineage>
        <taxon>Eukaryota</taxon>
        <taxon>Viridiplantae</taxon>
        <taxon>Streptophyta</taxon>
        <taxon>Embryophyta</taxon>
        <taxon>Tracheophyta</taxon>
        <taxon>Spermatophyta</taxon>
        <taxon>Magnoliopsida</taxon>
        <taxon>eudicotyledons</taxon>
        <taxon>Gunneridae</taxon>
        <taxon>Pentapetalae</taxon>
        <taxon>rosids</taxon>
        <taxon>fabids</taxon>
        <taxon>Malpighiales</taxon>
        <taxon>Passifloraceae</taxon>
        <taxon>Turnera</taxon>
    </lineage>
</organism>
<proteinExistence type="predicted"/>
<dbReference type="EMBL" id="JAKUCV010005794">
    <property type="protein sequence ID" value="KAJ4829798.1"/>
    <property type="molecule type" value="Genomic_DNA"/>
</dbReference>
<gene>
    <name evidence="1" type="ORF">Tsubulata_022101</name>
</gene>
<protein>
    <submittedName>
        <fullName evidence="1">Uncharacterized protein</fullName>
    </submittedName>
</protein>
<accession>A0A9Q0J629</accession>
<evidence type="ECO:0000313" key="2">
    <source>
        <dbReference type="Proteomes" id="UP001141552"/>
    </source>
</evidence>
<keyword evidence="2" id="KW-1185">Reference proteome</keyword>
<name>A0A9Q0J629_9ROSI</name>
<evidence type="ECO:0000313" key="1">
    <source>
        <dbReference type="EMBL" id="KAJ4829798.1"/>
    </source>
</evidence>
<dbReference type="Proteomes" id="UP001141552">
    <property type="component" value="Unassembled WGS sequence"/>
</dbReference>